<dbReference type="Pfam" id="PF11954">
    <property type="entry name" value="DUF3471"/>
    <property type="match status" value="1"/>
</dbReference>
<dbReference type="GO" id="GO:0016787">
    <property type="term" value="F:hydrolase activity"/>
    <property type="evidence" value="ECO:0007669"/>
    <property type="project" value="UniProtKB-KW"/>
</dbReference>
<dbReference type="PANTHER" id="PTHR46825">
    <property type="entry name" value="D-ALANYL-D-ALANINE-CARBOXYPEPTIDASE/ENDOPEPTIDASE AMPH"/>
    <property type="match status" value="1"/>
</dbReference>
<evidence type="ECO:0000256" key="1">
    <source>
        <dbReference type="SAM" id="SignalP"/>
    </source>
</evidence>
<evidence type="ECO:0000259" key="3">
    <source>
        <dbReference type="Pfam" id="PF11954"/>
    </source>
</evidence>
<keyword evidence="1" id="KW-0732">Signal</keyword>
<keyword evidence="5" id="KW-1185">Reference proteome</keyword>
<evidence type="ECO:0000313" key="4">
    <source>
        <dbReference type="EMBL" id="MFC3226414.1"/>
    </source>
</evidence>
<reference evidence="5" key="1">
    <citation type="journal article" date="2019" name="Int. J. Syst. Evol. Microbiol.">
        <title>The Global Catalogue of Microorganisms (GCM) 10K type strain sequencing project: providing services to taxonomists for standard genome sequencing and annotation.</title>
        <authorList>
            <consortium name="The Broad Institute Genomics Platform"/>
            <consortium name="The Broad Institute Genome Sequencing Center for Infectious Disease"/>
            <person name="Wu L."/>
            <person name="Ma J."/>
        </authorList>
    </citation>
    <scope>NUCLEOTIDE SEQUENCE [LARGE SCALE GENOMIC DNA]</scope>
    <source>
        <strain evidence="5">KCTC 42964</strain>
    </source>
</reference>
<dbReference type="InterPro" id="IPR021860">
    <property type="entry name" value="Peptidase_S12_Pab87-rel_C"/>
</dbReference>
<dbReference type="SUPFAM" id="SSF56601">
    <property type="entry name" value="beta-lactamase/transpeptidase-like"/>
    <property type="match status" value="1"/>
</dbReference>
<feature type="domain" description="Beta-lactamase-related" evidence="2">
    <location>
        <begin position="59"/>
        <end position="387"/>
    </location>
</feature>
<dbReference type="Gene3D" id="2.40.128.600">
    <property type="match status" value="1"/>
</dbReference>
<comment type="caution">
    <text evidence="4">The sequence shown here is derived from an EMBL/GenBank/DDBJ whole genome shotgun (WGS) entry which is preliminary data.</text>
</comment>
<feature type="signal peptide" evidence="1">
    <location>
        <begin position="1"/>
        <end position="28"/>
    </location>
</feature>
<proteinExistence type="predicted"/>
<accession>A0ABV7KVT2</accession>
<organism evidence="4 5">
    <name type="scientific">Marinibaculum pumilum</name>
    <dbReference type="NCBI Taxonomy" id="1766165"/>
    <lineage>
        <taxon>Bacteria</taxon>
        <taxon>Pseudomonadati</taxon>
        <taxon>Pseudomonadota</taxon>
        <taxon>Alphaproteobacteria</taxon>
        <taxon>Rhodospirillales</taxon>
        <taxon>Rhodospirillaceae</taxon>
        <taxon>Marinibaculum</taxon>
    </lineage>
</organism>
<dbReference type="Pfam" id="PF00144">
    <property type="entry name" value="Beta-lactamase"/>
    <property type="match status" value="1"/>
</dbReference>
<dbReference type="InterPro" id="IPR001466">
    <property type="entry name" value="Beta-lactam-related"/>
</dbReference>
<dbReference type="InterPro" id="IPR012338">
    <property type="entry name" value="Beta-lactam/transpept-like"/>
</dbReference>
<evidence type="ECO:0000313" key="5">
    <source>
        <dbReference type="Proteomes" id="UP001595528"/>
    </source>
</evidence>
<dbReference type="PANTHER" id="PTHR46825:SF15">
    <property type="entry name" value="BETA-LACTAMASE-RELATED DOMAIN-CONTAINING PROTEIN"/>
    <property type="match status" value="1"/>
</dbReference>
<protein>
    <submittedName>
        <fullName evidence="4">Serine hydrolase</fullName>
    </submittedName>
</protein>
<dbReference type="Gene3D" id="3.40.710.10">
    <property type="entry name" value="DD-peptidase/beta-lactamase superfamily"/>
    <property type="match status" value="1"/>
</dbReference>
<feature type="domain" description="Peptidase S12 Pab87-related C-terminal" evidence="3">
    <location>
        <begin position="430"/>
        <end position="517"/>
    </location>
</feature>
<feature type="chain" id="PRO_5047027767" evidence="1">
    <location>
        <begin position="29"/>
        <end position="530"/>
    </location>
</feature>
<dbReference type="InterPro" id="IPR050491">
    <property type="entry name" value="AmpC-like"/>
</dbReference>
<name>A0ABV7KVT2_9PROT</name>
<dbReference type="EMBL" id="JBHRTR010000013">
    <property type="protein sequence ID" value="MFC3226414.1"/>
    <property type="molecule type" value="Genomic_DNA"/>
</dbReference>
<dbReference type="PROSITE" id="PS51257">
    <property type="entry name" value="PROKAR_LIPOPROTEIN"/>
    <property type="match status" value="1"/>
</dbReference>
<sequence length="530" mass="54814">MTRLPSRAAAAIALAAAACLSLSVASRAEPVPASDLAPGQTPGIPVPPARIDAAVDRLDGLAEEILARSGIPGLAVAVVRDGQTVYAKGFGLRETGKPGQVDADTVFQLASLSKPVGATVVATQVGAGRIAWETPVVAHLPWFALSDPWVTDHVTVGDLYAHRSGLPDHAGDDLEDLGFDRRTVLERLRLLPLAPFRASYAYTNFGLTAAASAVAAAAGADWAALSEEAVYRPLGMSRTSSRFSDFAARENRAIGHVRQGDGFAALLTRQPDAQSPAGGVSSSAADMGRWMAMVLQDGSVDGAEVVPAKPLLAAVTPKAISKQADSDDVRPSLYGYGFGVGVEPSGRVVLSHSGAFAMGASTALLLIPSLDLGIVVLTNALPTGAAEALSQEFADLAQYGGITRDWYAGYARVMAPLSAPAGSLAGASAPAEPAPALDPADYAGAYENPYFGPLEIDVRDGALVMSVGPIPMRFPLRHWDGNRFVFVPAGENAPAGSLSAVDFAQDDAGRIAAVTVEVFDRAGQGRFVRP</sequence>
<gene>
    <name evidence="4" type="ORF">ACFOGJ_04190</name>
</gene>
<keyword evidence="4" id="KW-0378">Hydrolase</keyword>
<dbReference type="RefSeq" id="WP_379898391.1">
    <property type="nucleotide sequence ID" value="NZ_JBHRTR010000013.1"/>
</dbReference>
<dbReference type="Proteomes" id="UP001595528">
    <property type="component" value="Unassembled WGS sequence"/>
</dbReference>
<evidence type="ECO:0000259" key="2">
    <source>
        <dbReference type="Pfam" id="PF00144"/>
    </source>
</evidence>